<protein>
    <submittedName>
        <fullName evidence="2">Uncharacterized protein</fullName>
    </submittedName>
</protein>
<organism evidence="2 3">
    <name type="scientific">Portunus trituberculatus</name>
    <name type="common">Swimming crab</name>
    <name type="synonym">Neptunus trituberculatus</name>
    <dbReference type="NCBI Taxonomy" id="210409"/>
    <lineage>
        <taxon>Eukaryota</taxon>
        <taxon>Metazoa</taxon>
        <taxon>Ecdysozoa</taxon>
        <taxon>Arthropoda</taxon>
        <taxon>Crustacea</taxon>
        <taxon>Multicrustacea</taxon>
        <taxon>Malacostraca</taxon>
        <taxon>Eumalacostraca</taxon>
        <taxon>Eucarida</taxon>
        <taxon>Decapoda</taxon>
        <taxon>Pleocyemata</taxon>
        <taxon>Brachyura</taxon>
        <taxon>Eubrachyura</taxon>
        <taxon>Portunoidea</taxon>
        <taxon>Portunidae</taxon>
        <taxon>Portuninae</taxon>
        <taxon>Portunus</taxon>
    </lineage>
</organism>
<name>A0A5B7G5T8_PORTR</name>
<dbReference type="AlphaFoldDB" id="A0A5B7G5T8"/>
<comment type="caution">
    <text evidence="2">The sequence shown here is derived from an EMBL/GenBank/DDBJ whole genome shotgun (WGS) entry which is preliminary data.</text>
</comment>
<evidence type="ECO:0000313" key="3">
    <source>
        <dbReference type="Proteomes" id="UP000324222"/>
    </source>
</evidence>
<sequence length="72" mass="8032">MDKEGNRGGAVDGRRGEGWRRRGSGGMEGWSFSPDPTWHRFPSRPTTYGNLETPGTPQYRADHDPRTLTAAE</sequence>
<dbReference type="Proteomes" id="UP000324222">
    <property type="component" value="Unassembled WGS sequence"/>
</dbReference>
<accession>A0A5B7G5T8</accession>
<feature type="region of interest" description="Disordered" evidence="1">
    <location>
        <begin position="1"/>
        <end position="72"/>
    </location>
</feature>
<feature type="compositionally biased region" description="Basic and acidic residues" evidence="1">
    <location>
        <begin position="1"/>
        <end position="20"/>
    </location>
</feature>
<feature type="compositionally biased region" description="Polar residues" evidence="1">
    <location>
        <begin position="44"/>
        <end position="56"/>
    </location>
</feature>
<dbReference type="EMBL" id="VSRR010011281">
    <property type="protein sequence ID" value="MPC52957.1"/>
    <property type="molecule type" value="Genomic_DNA"/>
</dbReference>
<gene>
    <name evidence="2" type="ORF">E2C01_046840</name>
</gene>
<evidence type="ECO:0000313" key="2">
    <source>
        <dbReference type="EMBL" id="MPC52957.1"/>
    </source>
</evidence>
<proteinExistence type="predicted"/>
<evidence type="ECO:0000256" key="1">
    <source>
        <dbReference type="SAM" id="MobiDB-lite"/>
    </source>
</evidence>
<keyword evidence="3" id="KW-1185">Reference proteome</keyword>
<reference evidence="2 3" key="1">
    <citation type="submission" date="2019-05" db="EMBL/GenBank/DDBJ databases">
        <title>Another draft genome of Portunus trituberculatus and its Hox gene families provides insights of decapod evolution.</title>
        <authorList>
            <person name="Jeong J.-H."/>
            <person name="Song I."/>
            <person name="Kim S."/>
            <person name="Choi T."/>
            <person name="Kim D."/>
            <person name="Ryu S."/>
            <person name="Kim W."/>
        </authorList>
    </citation>
    <scope>NUCLEOTIDE SEQUENCE [LARGE SCALE GENOMIC DNA]</scope>
    <source>
        <tissue evidence="2">Muscle</tissue>
    </source>
</reference>